<accession>D7DQP8</accession>
<dbReference type="eggNOG" id="arCOG05106">
    <property type="taxonomic scope" value="Archaea"/>
</dbReference>
<evidence type="ECO:0000313" key="2">
    <source>
        <dbReference type="EMBL" id="ADI37175.1"/>
    </source>
</evidence>
<keyword evidence="1" id="KW-0812">Transmembrane</keyword>
<dbReference type="HOGENOM" id="CLU_137175_0_0_2"/>
<feature type="transmembrane region" description="Helical" evidence="1">
    <location>
        <begin position="109"/>
        <end position="125"/>
    </location>
</feature>
<proteinExistence type="predicted"/>
<dbReference type="Proteomes" id="UP000007722">
    <property type="component" value="Chromosome"/>
</dbReference>
<gene>
    <name evidence="2" type="ordered locus">Mvol_1520</name>
</gene>
<organism evidence="2 3">
    <name type="scientific">Methanococcus voltae (strain ATCC BAA-1334 / A3)</name>
    <dbReference type="NCBI Taxonomy" id="456320"/>
    <lineage>
        <taxon>Archaea</taxon>
        <taxon>Methanobacteriati</taxon>
        <taxon>Methanobacteriota</taxon>
        <taxon>Methanomada group</taxon>
        <taxon>Methanococci</taxon>
        <taxon>Methanococcales</taxon>
        <taxon>Methanococcaceae</taxon>
        <taxon>Methanococcus</taxon>
    </lineage>
</organism>
<evidence type="ECO:0000313" key="3">
    <source>
        <dbReference type="Proteomes" id="UP000007722"/>
    </source>
</evidence>
<feature type="transmembrane region" description="Helical" evidence="1">
    <location>
        <begin position="33"/>
        <end position="55"/>
    </location>
</feature>
<keyword evidence="3" id="KW-1185">Reference proteome</keyword>
<keyword evidence="1" id="KW-1133">Transmembrane helix</keyword>
<dbReference type="STRING" id="456320.Mvol_1520"/>
<reference evidence="2 3" key="1">
    <citation type="submission" date="2010-05" db="EMBL/GenBank/DDBJ databases">
        <title>Complete sequence of Methanococcus voltae A3.</title>
        <authorList>
            <consortium name="US DOE Joint Genome Institute"/>
            <person name="Lucas S."/>
            <person name="Copeland A."/>
            <person name="Lapidus A."/>
            <person name="Cheng J.-F."/>
            <person name="Bruce D."/>
            <person name="Goodwin L."/>
            <person name="Pitluck S."/>
            <person name="Lowry S."/>
            <person name="Clum A."/>
            <person name="Land M."/>
            <person name="Hauser L."/>
            <person name="Kyrpides N."/>
            <person name="Mikhailova N."/>
            <person name="Whitman W.B."/>
            <person name="Woyke T."/>
        </authorList>
    </citation>
    <scope>NUCLEOTIDE SEQUENCE [LARGE SCALE GENOMIC DNA]</scope>
    <source>
        <strain evidence="3">ATCC BAA-1334 / A3</strain>
    </source>
</reference>
<name>D7DQP8_METV3</name>
<protein>
    <submittedName>
        <fullName evidence="2">Uncharacterized protein</fullName>
    </submittedName>
</protein>
<feature type="transmembrane region" description="Helical" evidence="1">
    <location>
        <begin position="9"/>
        <end position="27"/>
    </location>
</feature>
<feature type="transmembrane region" description="Helical" evidence="1">
    <location>
        <begin position="76"/>
        <end position="97"/>
    </location>
</feature>
<dbReference type="EMBL" id="CP002057">
    <property type="protein sequence ID" value="ADI37175.1"/>
    <property type="molecule type" value="Genomic_DNA"/>
</dbReference>
<dbReference type="KEGG" id="mvo:Mvol_1520"/>
<feature type="transmembrane region" description="Helical" evidence="1">
    <location>
        <begin position="132"/>
        <end position="151"/>
    </location>
</feature>
<dbReference type="AlphaFoldDB" id="D7DQP8"/>
<dbReference type="OrthoDB" id="60273at2157"/>
<dbReference type="InParanoid" id="D7DQP8"/>
<keyword evidence="1" id="KW-0472">Membrane</keyword>
<sequence>MAKTNWNMWIIKMIATSLGAGAVFWYAGQHSIALNEIITTLASVPFLIILLIEGIDKFVDMKDVLTSLYQQSSGTTGYILVLAGAVLGFAGIVWALAGTLTLNVGSMNPAIIVVAGLLSLYILAPETGDDELILYIWLGATIATMAKYFILLPSIPGLPGLTT</sequence>
<evidence type="ECO:0000256" key="1">
    <source>
        <dbReference type="SAM" id="Phobius"/>
    </source>
</evidence>